<keyword evidence="4 6" id="KW-0472">Membrane</keyword>
<evidence type="ECO:0000256" key="2">
    <source>
        <dbReference type="ARBA" id="ARBA00022692"/>
    </source>
</evidence>
<keyword evidence="2 6" id="KW-0812">Transmembrane</keyword>
<proteinExistence type="predicted"/>
<sequence length="134" mass="15224">MVTKLLKFTGKFFLFSVTGFLLFLLLLHLSGFKSYYVLSGSMEPEIKTGSMVIVNTNADNFQIGDIICYQLSDTRVTHRILSITSKDSFITKGDANEAQDFFPVNRNMIIGKAVFHIPYLGYLFQMISEILTFK</sequence>
<evidence type="ECO:0000313" key="9">
    <source>
        <dbReference type="Proteomes" id="UP001652442"/>
    </source>
</evidence>
<dbReference type="CDD" id="cd06462">
    <property type="entry name" value="Peptidase_S24_S26"/>
    <property type="match status" value="1"/>
</dbReference>
<dbReference type="Proteomes" id="UP001652442">
    <property type="component" value="Unassembled WGS sequence"/>
</dbReference>
<feature type="transmembrane region" description="Helical" evidence="6">
    <location>
        <begin position="12"/>
        <end position="32"/>
    </location>
</feature>
<dbReference type="EMBL" id="JAOQJQ010000001">
    <property type="protein sequence ID" value="MCU6761023.1"/>
    <property type="molecule type" value="Genomic_DNA"/>
</dbReference>
<dbReference type="RefSeq" id="WP_158423895.1">
    <property type="nucleotide sequence ID" value="NZ_JAOQJQ010000001.1"/>
</dbReference>
<feature type="domain" description="Peptidase S26" evidence="7">
    <location>
        <begin position="17"/>
        <end position="73"/>
    </location>
</feature>
<evidence type="ECO:0000313" key="8">
    <source>
        <dbReference type="EMBL" id="MCU6761023.1"/>
    </source>
</evidence>
<name>A0ABT2TFQ1_9FIRM</name>
<dbReference type="EC" id="3.4.21.89" evidence="5"/>
<dbReference type="PANTHER" id="PTHR10806:SF6">
    <property type="entry name" value="SIGNAL PEPTIDASE COMPLEX CATALYTIC SUBUNIT SEC11"/>
    <property type="match status" value="1"/>
</dbReference>
<gene>
    <name evidence="8" type="ORF">OCV88_01570</name>
</gene>
<dbReference type="NCBIfam" id="TIGR02228">
    <property type="entry name" value="sigpep_I_arch"/>
    <property type="match status" value="1"/>
</dbReference>
<evidence type="ECO:0000256" key="6">
    <source>
        <dbReference type="SAM" id="Phobius"/>
    </source>
</evidence>
<dbReference type="Gene3D" id="2.10.109.10">
    <property type="entry name" value="Umud Fragment, subunit A"/>
    <property type="match status" value="1"/>
</dbReference>
<accession>A0ABT2TFQ1</accession>
<keyword evidence="9" id="KW-1185">Reference proteome</keyword>
<comment type="caution">
    <text evidence="8">The sequence shown here is derived from an EMBL/GenBank/DDBJ whole genome shotgun (WGS) entry which is preliminary data.</text>
</comment>
<evidence type="ECO:0000256" key="4">
    <source>
        <dbReference type="ARBA" id="ARBA00023136"/>
    </source>
</evidence>
<keyword evidence="8" id="KW-0378">Hydrolase</keyword>
<dbReference type="InterPro" id="IPR001733">
    <property type="entry name" value="Peptidase_S26B"/>
</dbReference>
<protein>
    <recommendedName>
        <fullName evidence="5">Signal peptidase I</fullName>
        <ecNumber evidence="5">3.4.21.89</ecNumber>
    </recommendedName>
</protein>
<evidence type="ECO:0000259" key="7">
    <source>
        <dbReference type="Pfam" id="PF10502"/>
    </source>
</evidence>
<evidence type="ECO:0000256" key="3">
    <source>
        <dbReference type="ARBA" id="ARBA00022989"/>
    </source>
</evidence>
<dbReference type="GO" id="GO:0009003">
    <property type="term" value="F:signal peptidase activity"/>
    <property type="evidence" value="ECO:0007669"/>
    <property type="project" value="UniProtKB-EC"/>
</dbReference>
<evidence type="ECO:0000256" key="1">
    <source>
        <dbReference type="ARBA" id="ARBA00004370"/>
    </source>
</evidence>
<reference evidence="8 9" key="1">
    <citation type="journal article" date="2021" name="ISME Commun">
        <title>Automated analysis of genomic sequences facilitates high-throughput and comprehensive description of bacteria.</title>
        <authorList>
            <person name="Hitch T.C.A."/>
        </authorList>
    </citation>
    <scope>NUCLEOTIDE SEQUENCE [LARGE SCALE GENOMIC DNA]</scope>
    <source>
        <strain evidence="8 9">Sanger_109</strain>
    </source>
</reference>
<dbReference type="InterPro" id="IPR019533">
    <property type="entry name" value="Peptidase_S26"/>
</dbReference>
<dbReference type="InterPro" id="IPR036286">
    <property type="entry name" value="LexA/Signal_pep-like_sf"/>
</dbReference>
<dbReference type="SUPFAM" id="SSF51306">
    <property type="entry name" value="LexA/Signal peptidase"/>
    <property type="match status" value="1"/>
</dbReference>
<evidence type="ECO:0000256" key="5">
    <source>
        <dbReference type="NCBIfam" id="TIGR02228"/>
    </source>
</evidence>
<keyword evidence="3 6" id="KW-1133">Transmembrane helix</keyword>
<dbReference type="PANTHER" id="PTHR10806">
    <property type="entry name" value="SIGNAL PEPTIDASE COMPLEX CATALYTIC SUBUNIT SEC11"/>
    <property type="match status" value="1"/>
</dbReference>
<dbReference type="PRINTS" id="PR00728">
    <property type="entry name" value="SIGNALPTASE"/>
</dbReference>
<comment type="subcellular location">
    <subcellularLocation>
        <location evidence="1">Membrane</location>
    </subcellularLocation>
</comment>
<organism evidence="8 9">
    <name type="scientific">Brotonthovivens ammoniilytica</name>
    <dbReference type="NCBI Taxonomy" id="2981725"/>
    <lineage>
        <taxon>Bacteria</taxon>
        <taxon>Bacillati</taxon>
        <taxon>Bacillota</taxon>
        <taxon>Clostridia</taxon>
        <taxon>Lachnospirales</taxon>
        <taxon>Lachnospiraceae</taxon>
        <taxon>Brotonthovivens</taxon>
    </lineage>
</organism>
<dbReference type="Pfam" id="PF10502">
    <property type="entry name" value="Peptidase_S26"/>
    <property type="match status" value="1"/>
</dbReference>